<evidence type="ECO:0000313" key="3">
    <source>
        <dbReference type="Proteomes" id="UP000250235"/>
    </source>
</evidence>
<feature type="region of interest" description="Disordered" evidence="1">
    <location>
        <begin position="290"/>
        <end position="335"/>
    </location>
</feature>
<name>A0A2Z7A9C9_9LAMI</name>
<sequence length="444" mass="49443">MDDVVTSINTSQSALEANIVRKIDESHQHFSNEMTSVRLQLAEMVNCLKELSDAKKEEGASSKKRRLLLIIIAYGKLSSASSPFSSGPKLFFNQPPATRSALIRFPALAYISAYGPRIRLHASQQIALHNTGKLSFKADSSPTAFIPKLKTTNRSCLHCTSPSSYAQADVTNQHSSNSRNPILHVRPRAHIRDQARRNKRKQLKSATQLEIATQRRHWILSTTTQPANSDSAIIGSQISRLNMLRISYMNGNILKLSSLVPQPHTATTSTDHTRTRTQRQYPVKVYYPTCSRQTQQNGSNHHVSTTQELKRNGRTIGLKSSTTSHPLDKSTQGSKVVPKKDWTLLRYTTSRPPNDVAQESSSGRAAYSIQRIAQNIRTDQLLDPEDHATLTDHVLGRSRYSADHATRQIPPVTDSSAYYQPASKLMSPNDIALPPAQDKEITCM</sequence>
<proteinExistence type="predicted"/>
<evidence type="ECO:0000313" key="2">
    <source>
        <dbReference type="EMBL" id="KZV18318.1"/>
    </source>
</evidence>
<keyword evidence="3" id="KW-1185">Reference proteome</keyword>
<reference evidence="2 3" key="1">
    <citation type="journal article" date="2015" name="Proc. Natl. Acad. Sci. U.S.A.">
        <title>The resurrection genome of Boea hygrometrica: A blueprint for survival of dehydration.</title>
        <authorList>
            <person name="Xiao L."/>
            <person name="Yang G."/>
            <person name="Zhang L."/>
            <person name="Yang X."/>
            <person name="Zhao S."/>
            <person name="Ji Z."/>
            <person name="Zhou Q."/>
            <person name="Hu M."/>
            <person name="Wang Y."/>
            <person name="Chen M."/>
            <person name="Xu Y."/>
            <person name="Jin H."/>
            <person name="Xiao X."/>
            <person name="Hu G."/>
            <person name="Bao F."/>
            <person name="Hu Y."/>
            <person name="Wan P."/>
            <person name="Li L."/>
            <person name="Deng X."/>
            <person name="Kuang T."/>
            <person name="Xiang C."/>
            <person name="Zhu J.K."/>
            <person name="Oliver M.J."/>
            <person name="He Y."/>
        </authorList>
    </citation>
    <scope>NUCLEOTIDE SEQUENCE [LARGE SCALE GENOMIC DNA]</scope>
    <source>
        <strain evidence="3">cv. XS01</strain>
    </source>
</reference>
<feature type="compositionally biased region" description="Polar residues" evidence="1">
    <location>
        <begin position="318"/>
        <end position="334"/>
    </location>
</feature>
<evidence type="ECO:0000256" key="1">
    <source>
        <dbReference type="SAM" id="MobiDB-lite"/>
    </source>
</evidence>
<gene>
    <name evidence="2" type="ORF">F511_31292</name>
</gene>
<dbReference type="AlphaFoldDB" id="A0A2Z7A9C9"/>
<accession>A0A2Z7A9C9</accession>
<dbReference type="Proteomes" id="UP000250235">
    <property type="component" value="Unassembled WGS sequence"/>
</dbReference>
<dbReference type="EMBL" id="KV017475">
    <property type="protein sequence ID" value="KZV18318.1"/>
    <property type="molecule type" value="Genomic_DNA"/>
</dbReference>
<protein>
    <submittedName>
        <fullName evidence="2">Uncharacterized protein</fullName>
    </submittedName>
</protein>
<organism evidence="2 3">
    <name type="scientific">Dorcoceras hygrometricum</name>
    <dbReference type="NCBI Taxonomy" id="472368"/>
    <lineage>
        <taxon>Eukaryota</taxon>
        <taxon>Viridiplantae</taxon>
        <taxon>Streptophyta</taxon>
        <taxon>Embryophyta</taxon>
        <taxon>Tracheophyta</taxon>
        <taxon>Spermatophyta</taxon>
        <taxon>Magnoliopsida</taxon>
        <taxon>eudicotyledons</taxon>
        <taxon>Gunneridae</taxon>
        <taxon>Pentapetalae</taxon>
        <taxon>asterids</taxon>
        <taxon>lamiids</taxon>
        <taxon>Lamiales</taxon>
        <taxon>Gesneriaceae</taxon>
        <taxon>Didymocarpoideae</taxon>
        <taxon>Trichosporeae</taxon>
        <taxon>Loxocarpinae</taxon>
        <taxon>Dorcoceras</taxon>
    </lineage>
</organism>
<feature type="compositionally biased region" description="Polar residues" evidence="1">
    <location>
        <begin position="290"/>
        <end position="307"/>
    </location>
</feature>